<organism evidence="5">
    <name type="scientific">Leifsonia sp. NPDC080035</name>
    <dbReference type="NCBI Taxonomy" id="3143936"/>
    <lineage>
        <taxon>Bacteria</taxon>
        <taxon>Bacillati</taxon>
        <taxon>Actinomycetota</taxon>
        <taxon>Actinomycetes</taxon>
        <taxon>Micrococcales</taxon>
        <taxon>Microbacteriaceae</taxon>
        <taxon>Leifsonia</taxon>
    </lineage>
</organism>
<keyword evidence="2" id="KW-0560">Oxidoreductase</keyword>
<dbReference type="AlphaFoldDB" id="A0AAU7GG26"/>
<dbReference type="InterPro" id="IPR002347">
    <property type="entry name" value="SDR_fam"/>
</dbReference>
<evidence type="ECO:0000256" key="3">
    <source>
        <dbReference type="RuleBase" id="RU000363"/>
    </source>
</evidence>
<dbReference type="Gene3D" id="3.40.50.720">
    <property type="entry name" value="NAD(P)-binding Rossmann-like Domain"/>
    <property type="match status" value="1"/>
</dbReference>
<accession>A0AAU7GG26</accession>
<gene>
    <name evidence="5" type="ORF">AAME72_07125</name>
</gene>
<dbReference type="EMBL" id="CP157390">
    <property type="protein sequence ID" value="XBM49629.1"/>
    <property type="molecule type" value="Genomic_DNA"/>
</dbReference>
<sequence>MTTILITGASSGIGARAAALLAQGGATVFGAARNARAIDGIPGVTAVPIDLTDPASIRRAVDLATERAGHVDVLINCAGYGEFGSVEETTLVDARRQLEVNVVGAVGLIQAVLPGMREARSGRIVNVSSLAGEFAAPLGGWYHASKFALEALSDSLRGEVRQYGIDVTVVQPSYVATGWHDDAMERLESVSAHGPYASMAAAMRRYFANPALARQFTTPDAVAALVAKAASTRRPRTRYRIGPGSNIAVALATILPDRAFDALTRKQFGYA</sequence>
<protein>
    <submittedName>
        <fullName evidence="5">SDR family NAD(P)-dependent oxidoreductase</fullName>
    </submittedName>
</protein>
<evidence type="ECO:0000259" key="4">
    <source>
        <dbReference type="SMART" id="SM00822"/>
    </source>
</evidence>
<dbReference type="PANTHER" id="PTHR44196:SF1">
    <property type="entry name" value="DEHYDROGENASE_REDUCTASE SDR FAMILY MEMBER 7B"/>
    <property type="match status" value="1"/>
</dbReference>
<feature type="domain" description="Ketoreductase" evidence="4">
    <location>
        <begin position="2"/>
        <end position="182"/>
    </location>
</feature>
<dbReference type="PRINTS" id="PR00080">
    <property type="entry name" value="SDRFAMILY"/>
</dbReference>
<name>A0AAU7GG26_9MICO</name>
<reference evidence="5" key="1">
    <citation type="submission" date="2024-05" db="EMBL/GenBank/DDBJ databases">
        <title>The Natural Products Discovery Center: Release of the First 8490 Sequenced Strains for Exploring Actinobacteria Biosynthetic Diversity.</title>
        <authorList>
            <person name="Kalkreuter E."/>
            <person name="Kautsar S.A."/>
            <person name="Yang D."/>
            <person name="Bader C.D."/>
            <person name="Teijaro C.N."/>
            <person name="Fluegel L."/>
            <person name="Davis C.M."/>
            <person name="Simpson J.R."/>
            <person name="Lauterbach L."/>
            <person name="Steele A.D."/>
            <person name="Gui C."/>
            <person name="Meng S."/>
            <person name="Li G."/>
            <person name="Viehrig K."/>
            <person name="Ye F."/>
            <person name="Su P."/>
            <person name="Kiefer A.F."/>
            <person name="Nichols A."/>
            <person name="Cepeda A.J."/>
            <person name="Yan W."/>
            <person name="Fan B."/>
            <person name="Jiang Y."/>
            <person name="Adhikari A."/>
            <person name="Zheng C.-J."/>
            <person name="Schuster L."/>
            <person name="Cowan T.M."/>
            <person name="Smanski M.J."/>
            <person name="Chevrette M.G."/>
            <person name="de Carvalho L.P.S."/>
            <person name="Shen B."/>
        </authorList>
    </citation>
    <scope>NUCLEOTIDE SEQUENCE</scope>
    <source>
        <strain evidence="5">NPDC080035</strain>
    </source>
</reference>
<dbReference type="Pfam" id="PF00106">
    <property type="entry name" value="adh_short"/>
    <property type="match status" value="1"/>
</dbReference>
<dbReference type="SUPFAM" id="SSF51735">
    <property type="entry name" value="NAD(P)-binding Rossmann-fold domains"/>
    <property type="match status" value="1"/>
</dbReference>
<dbReference type="InterPro" id="IPR057326">
    <property type="entry name" value="KR_dom"/>
</dbReference>
<evidence type="ECO:0000256" key="2">
    <source>
        <dbReference type="ARBA" id="ARBA00023002"/>
    </source>
</evidence>
<dbReference type="CDD" id="cd05374">
    <property type="entry name" value="17beta-HSD-like_SDR_c"/>
    <property type="match status" value="1"/>
</dbReference>
<dbReference type="PRINTS" id="PR00081">
    <property type="entry name" value="GDHRDH"/>
</dbReference>
<evidence type="ECO:0000256" key="1">
    <source>
        <dbReference type="ARBA" id="ARBA00006484"/>
    </source>
</evidence>
<dbReference type="PANTHER" id="PTHR44196">
    <property type="entry name" value="DEHYDROGENASE/REDUCTASE SDR FAMILY MEMBER 7B"/>
    <property type="match status" value="1"/>
</dbReference>
<proteinExistence type="inferred from homology"/>
<dbReference type="SMART" id="SM00822">
    <property type="entry name" value="PKS_KR"/>
    <property type="match status" value="1"/>
</dbReference>
<comment type="similarity">
    <text evidence="1 3">Belongs to the short-chain dehydrogenases/reductases (SDR) family.</text>
</comment>
<evidence type="ECO:0000313" key="5">
    <source>
        <dbReference type="EMBL" id="XBM49629.1"/>
    </source>
</evidence>
<dbReference type="GO" id="GO:0016491">
    <property type="term" value="F:oxidoreductase activity"/>
    <property type="evidence" value="ECO:0007669"/>
    <property type="project" value="UniProtKB-KW"/>
</dbReference>
<dbReference type="RefSeq" id="WP_348789543.1">
    <property type="nucleotide sequence ID" value="NZ_CP157390.1"/>
</dbReference>
<dbReference type="InterPro" id="IPR036291">
    <property type="entry name" value="NAD(P)-bd_dom_sf"/>
</dbReference>
<dbReference type="GO" id="GO:0016020">
    <property type="term" value="C:membrane"/>
    <property type="evidence" value="ECO:0007669"/>
    <property type="project" value="TreeGrafter"/>
</dbReference>